<evidence type="ECO:0000313" key="6">
    <source>
        <dbReference type="Proteomes" id="UP000269154"/>
    </source>
</evidence>
<dbReference type="InterPro" id="IPR011765">
    <property type="entry name" value="Pept_M16_N"/>
</dbReference>
<keyword evidence="6" id="KW-1185">Reference proteome</keyword>
<organism evidence="5 6">
    <name type="scientific">Okeania hirsuta</name>
    <dbReference type="NCBI Taxonomy" id="1458930"/>
    <lineage>
        <taxon>Bacteria</taxon>
        <taxon>Bacillati</taxon>
        <taxon>Cyanobacteriota</taxon>
        <taxon>Cyanophyceae</taxon>
        <taxon>Oscillatoriophycideae</taxon>
        <taxon>Oscillatoriales</taxon>
        <taxon>Microcoleaceae</taxon>
        <taxon>Okeania</taxon>
    </lineage>
</organism>
<proteinExistence type="inferred from homology"/>
<feature type="domain" description="Peptidase M16 C-terminal" evidence="4">
    <location>
        <begin position="178"/>
        <end position="355"/>
    </location>
</feature>
<dbReference type="RefSeq" id="WP_124143447.1">
    <property type="nucleotide sequence ID" value="NZ_CAWOKI010000345.1"/>
</dbReference>
<dbReference type="AlphaFoldDB" id="A0A3N6R1H7"/>
<dbReference type="GO" id="GO:0004222">
    <property type="term" value="F:metalloendopeptidase activity"/>
    <property type="evidence" value="ECO:0007669"/>
    <property type="project" value="InterPro"/>
</dbReference>
<dbReference type="GO" id="GO:0006508">
    <property type="term" value="P:proteolysis"/>
    <property type="evidence" value="ECO:0007669"/>
    <property type="project" value="InterPro"/>
</dbReference>
<comment type="caution">
    <text evidence="5">The sequence shown here is derived from an EMBL/GenBank/DDBJ whole genome shotgun (WGS) entry which is preliminary data.</text>
</comment>
<dbReference type="Gene3D" id="3.30.830.10">
    <property type="entry name" value="Metalloenzyme, LuxS/M16 peptidase-like"/>
    <property type="match status" value="2"/>
</dbReference>
<dbReference type="InterPro" id="IPR050361">
    <property type="entry name" value="MPP/UQCRC_Complex"/>
</dbReference>
<dbReference type="OrthoDB" id="9811314at2"/>
<accession>A0A3N6R1H7</accession>
<dbReference type="SUPFAM" id="SSF63411">
    <property type="entry name" value="LuxS/MPP-like metallohydrolase"/>
    <property type="match status" value="2"/>
</dbReference>
<dbReference type="InterPro" id="IPR001431">
    <property type="entry name" value="Pept_M16_Zn_BS"/>
</dbReference>
<reference evidence="5 6" key="1">
    <citation type="journal article" date="2018" name="ACS Chem. Biol.">
        <title>Ketoreductase domain dysfunction expands chemodiversity: malyngamide biosynthesis in the cyanobacterium Okeania hirsuta.</title>
        <authorList>
            <person name="Moss N.A."/>
            <person name="Leao T."/>
            <person name="Rankin M."/>
            <person name="McCullough T.M."/>
            <person name="Qu P."/>
            <person name="Korobeynikov A."/>
            <person name="Smith J.L."/>
            <person name="Gerwick L."/>
            <person name="Gerwick W.H."/>
        </authorList>
    </citation>
    <scope>NUCLEOTIDE SEQUENCE [LARGE SCALE GENOMIC DNA]</scope>
    <source>
        <strain evidence="5 6">PAB10Feb10-1</strain>
    </source>
</reference>
<name>A0A3N6R1H7_9CYAN</name>
<feature type="domain" description="Peptidase M16 N-terminal" evidence="3">
    <location>
        <begin position="27"/>
        <end position="169"/>
    </location>
</feature>
<dbReference type="EMBL" id="RCBY01000163">
    <property type="protein sequence ID" value="RQH31827.1"/>
    <property type="molecule type" value="Genomic_DNA"/>
</dbReference>
<dbReference type="PANTHER" id="PTHR11851:SF49">
    <property type="entry name" value="MITOCHONDRIAL-PROCESSING PEPTIDASE SUBUNIT ALPHA"/>
    <property type="match status" value="1"/>
</dbReference>
<dbReference type="Proteomes" id="UP000269154">
    <property type="component" value="Unassembled WGS sequence"/>
</dbReference>
<evidence type="ECO:0000256" key="1">
    <source>
        <dbReference type="ARBA" id="ARBA00007261"/>
    </source>
</evidence>
<dbReference type="PANTHER" id="PTHR11851">
    <property type="entry name" value="METALLOPROTEASE"/>
    <property type="match status" value="1"/>
</dbReference>
<sequence>MSVVISTPNFPANVFKLDNGLTIIHQYISVTPAVVIDVWVRAGAREEPDKWSGMAHFLEHMIFKGTEKLGPGIFDQIIENRGGIANAATSHDYAHFFITTAAQYVEEVVHPLAELLLRASIPESEFAREREVVLEEIRQSEDCVDSIGFQALMENVYKYHPYRRSVMGTAELLREREVDEMRCFHNYYYQPENMAVVVIGRVEETQVIELVNAAFANFPEKSSHCPRVEIAAEPLITEVRRQEICLPRLEQGRLTMAWLGPGVEQVDDAYGLDLLSILLADGRNSRLVRELREDLGLVQGIVSSFSLQQDSSLFTISAMLEPKDIPEVEARIGDQLYELLNQEISEVELARCQRLLCNDYVFSIESPGQLAGLYGYYFTIANPELAISYPEKIAAFQPQELLNLAKKYLSPNRYAVTALIPI</sequence>
<dbReference type="Pfam" id="PF05193">
    <property type="entry name" value="Peptidase_M16_C"/>
    <property type="match status" value="1"/>
</dbReference>
<gene>
    <name evidence="5" type="ORF">D5R40_22940</name>
</gene>
<dbReference type="Pfam" id="PF00675">
    <property type="entry name" value="Peptidase_M16"/>
    <property type="match status" value="1"/>
</dbReference>
<comment type="similarity">
    <text evidence="1 2">Belongs to the peptidase M16 family.</text>
</comment>
<dbReference type="InterPro" id="IPR011249">
    <property type="entry name" value="Metalloenz_LuxS/M16"/>
</dbReference>
<protein>
    <submittedName>
        <fullName evidence="5">Insulinase family protein</fullName>
    </submittedName>
</protein>
<evidence type="ECO:0000313" key="5">
    <source>
        <dbReference type="EMBL" id="RQH31827.1"/>
    </source>
</evidence>
<dbReference type="GO" id="GO:0046872">
    <property type="term" value="F:metal ion binding"/>
    <property type="evidence" value="ECO:0007669"/>
    <property type="project" value="InterPro"/>
</dbReference>
<dbReference type="PROSITE" id="PS00143">
    <property type="entry name" value="INSULINASE"/>
    <property type="match status" value="1"/>
</dbReference>
<dbReference type="InterPro" id="IPR007863">
    <property type="entry name" value="Peptidase_M16_C"/>
</dbReference>
<evidence type="ECO:0000259" key="3">
    <source>
        <dbReference type="Pfam" id="PF00675"/>
    </source>
</evidence>
<evidence type="ECO:0000259" key="4">
    <source>
        <dbReference type="Pfam" id="PF05193"/>
    </source>
</evidence>
<evidence type="ECO:0000256" key="2">
    <source>
        <dbReference type="RuleBase" id="RU004447"/>
    </source>
</evidence>